<sequence>MKKTIFLLCLSMATTTVFAQKKGTKKAVSRATSNTILAKSGEASVQVSKDFFYFSNNGKDTIGIKKVSAATLPKDCAIKPFTAKGVSLYQITWAEETTTKTDLKTEIRNSIFSHIINPATKEKLFSSESITTHITEKVFLDKLKNASETQQRIRREGFELEVTADGDLIQKNKTQQNNFVFSETDKKYVSGKTTSVSNAKPKPTAKKNKA</sequence>
<comment type="caution">
    <text evidence="3">The sequence shown here is derived from an EMBL/GenBank/DDBJ whole genome shotgun (WGS) entry which is preliminary data.</text>
</comment>
<dbReference type="RefSeq" id="WP_166537510.1">
    <property type="nucleotide sequence ID" value="NZ_JAABLM010000013.1"/>
</dbReference>
<evidence type="ECO:0000256" key="1">
    <source>
        <dbReference type="SAM" id="MobiDB-lite"/>
    </source>
</evidence>
<proteinExistence type="predicted"/>
<evidence type="ECO:0000313" key="3">
    <source>
        <dbReference type="EMBL" id="NBL65691.1"/>
    </source>
</evidence>
<organism evidence="3 4">
    <name type="scientific">Flavobacterium ichthyis</name>
    <dbReference type="NCBI Taxonomy" id="2698827"/>
    <lineage>
        <taxon>Bacteria</taxon>
        <taxon>Pseudomonadati</taxon>
        <taxon>Bacteroidota</taxon>
        <taxon>Flavobacteriia</taxon>
        <taxon>Flavobacteriales</taxon>
        <taxon>Flavobacteriaceae</taxon>
        <taxon>Flavobacterium</taxon>
    </lineage>
</organism>
<protein>
    <submittedName>
        <fullName evidence="3">Uncharacterized protein</fullName>
    </submittedName>
</protein>
<keyword evidence="4" id="KW-1185">Reference proteome</keyword>
<dbReference type="EMBL" id="JAABLM010000013">
    <property type="protein sequence ID" value="NBL65691.1"/>
    <property type="molecule type" value="Genomic_DNA"/>
</dbReference>
<accession>A0ABW9Z9X5</accession>
<feature type="chain" id="PRO_5045499814" evidence="2">
    <location>
        <begin position="20"/>
        <end position="210"/>
    </location>
</feature>
<keyword evidence="2" id="KW-0732">Signal</keyword>
<dbReference type="Proteomes" id="UP000798602">
    <property type="component" value="Unassembled WGS sequence"/>
</dbReference>
<gene>
    <name evidence="3" type="ORF">GV828_10810</name>
</gene>
<name>A0ABW9Z9X5_9FLAO</name>
<reference evidence="4" key="1">
    <citation type="submission" date="2020-01" db="EMBL/GenBank/DDBJ databases">
        <title>Sphingomonas sp. strain CSW-10.</title>
        <authorList>
            <person name="Chen W.-M."/>
        </authorList>
    </citation>
    <scope>NUCLEOTIDE SEQUENCE [LARGE SCALE GENOMIC DNA]</scope>
    <source>
        <strain evidence="4">NST-5</strain>
    </source>
</reference>
<evidence type="ECO:0000313" key="4">
    <source>
        <dbReference type="Proteomes" id="UP000798602"/>
    </source>
</evidence>
<evidence type="ECO:0000256" key="2">
    <source>
        <dbReference type="SAM" id="SignalP"/>
    </source>
</evidence>
<feature type="signal peptide" evidence="2">
    <location>
        <begin position="1"/>
        <end position="19"/>
    </location>
</feature>
<feature type="region of interest" description="Disordered" evidence="1">
    <location>
        <begin position="191"/>
        <end position="210"/>
    </location>
</feature>